<feature type="region of interest" description="Disordered" evidence="8">
    <location>
        <begin position="225"/>
        <end position="285"/>
    </location>
</feature>
<name>A0A9W7DEK5_AMBMO</name>
<comment type="subcellular location">
    <subcellularLocation>
        <location evidence="1">Nucleus</location>
        <location evidence="1">Nucleolus</location>
    </subcellularLocation>
</comment>
<dbReference type="Proteomes" id="UP001165063">
    <property type="component" value="Unassembled WGS sequence"/>
</dbReference>
<evidence type="ECO:0000256" key="3">
    <source>
        <dbReference type="ARBA" id="ARBA00018689"/>
    </source>
</evidence>
<dbReference type="PANTHER" id="PTHR33911:SF1">
    <property type="entry name" value="RRNA-PROCESSING PROTEIN EFG1"/>
    <property type="match status" value="1"/>
</dbReference>
<feature type="compositionally biased region" description="Basic and acidic residues" evidence="8">
    <location>
        <begin position="262"/>
        <end position="275"/>
    </location>
</feature>
<dbReference type="InterPro" id="IPR050786">
    <property type="entry name" value="EFG1_rRNA-proc"/>
</dbReference>
<keyword evidence="6" id="KW-0175">Coiled coil</keyword>
<dbReference type="EMBL" id="BSXU01000789">
    <property type="protein sequence ID" value="GMG21770.1"/>
    <property type="molecule type" value="Genomic_DNA"/>
</dbReference>
<evidence type="ECO:0000256" key="8">
    <source>
        <dbReference type="SAM" id="MobiDB-lite"/>
    </source>
</evidence>
<evidence type="ECO:0000313" key="9">
    <source>
        <dbReference type="EMBL" id="GMG21770.1"/>
    </source>
</evidence>
<keyword evidence="5" id="KW-0698">rRNA processing</keyword>
<dbReference type="OrthoDB" id="47732at2759"/>
<dbReference type="InterPro" id="IPR019310">
    <property type="entry name" value="Efg1"/>
</dbReference>
<comment type="similarity">
    <text evidence="2">Belongs to the EFG1 family.</text>
</comment>
<dbReference type="GO" id="GO:0005730">
    <property type="term" value="C:nucleolus"/>
    <property type="evidence" value="ECO:0007669"/>
    <property type="project" value="UniProtKB-SubCell"/>
</dbReference>
<protein>
    <recommendedName>
        <fullName evidence="3">rRNA-processing protein EFG1</fullName>
    </recommendedName>
    <alternativeName>
        <fullName evidence="4">rRNA-processing protein efg1</fullName>
    </alternativeName>
</protein>
<evidence type="ECO:0000256" key="4">
    <source>
        <dbReference type="ARBA" id="ARBA00019827"/>
    </source>
</evidence>
<dbReference type="AlphaFoldDB" id="A0A9W7DEK5"/>
<sequence>MGKYQQQRSSTVDITSVLGSASKMKKKIRDITRLLKKPNLPSDMRIENERAIKTLKFELESVQLNGKLKKMSGRYQKVKFFERTKAYRKYNSTLRSVKELETKLESLKTEKEEKDGGDDESKEDEVKSTKKQLKKLKKQLNHAELDLLYIFNYPESEKYISLYREPTDPTQATSTDSRQIEKMSKGSKQTELKKEQIRKSIAQKRDSDQLEFGLAFCLRIAGGKRERGKHHVDGDDAGEDKEGSGSGSRSVGNGSGSGSGEARADIDSKDVKGDGDGVEDDDFFD</sequence>
<dbReference type="PANTHER" id="PTHR33911">
    <property type="entry name" value="RRNA-PROCESSING PROTEIN EFG1"/>
    <property type="match status" value="1"/>
</dbReference>
<feature type="region of interest" description="Disordered" evidence="8">
    <location>
        <begin position="162"/>
        <end position="207"/>
    </location>
</feature>
<keyword evidence="10" id="KW-1185">Reference proteome</keyword>
<gene>
    <name evidence="9" type="ORF">Amon01_000224000</name>
</gene>
<feature type="compositionally biased region" description="Basic and acidic residues" evidence="8">
    <location>
        <begin position="102"/>
        <end position="114"/>
    </location>
</feature>
<organism evidence="9 10">
    <name type="scientific">Ambrosiozyma monospora</name>
    <name type="common">Yeast</name>
    <name type="synonym">Endomycopsis monosporus</name>
    <dbReference type="NCBI Taxonomy" id="43982"/>
    <lineage>
        <taxon>Eukaryota</taxon>
        <taxon>Fungi</taxon>
        <taxon>Dikarya</taxon>
        <taxon>Ascomycota</taxon>
        <taxon>Saccharomycotina</taxon>
        <taxon>Pichiomycetes</taxon>
        <taxon>Pichiales</taxon>
        <taxon>Pichiaceae</taxon>
        <taxon>Ambrosiozyma</taxon>
    </lineage>
</organism>
<dbReference type="GO" id="GO:0030688">
    <property type="term" value="C:preribosome, small subunit precursor"/>
    <property type="evidence" value="ECO:0007669"/>
    <property type="project" value="TreeGrafter"/>
</dbReference>
<comment type="caution">
    <text evidence="9">The sequence shown here is derived from an EMBL/GenBank/DDBJ whole genome shotgun (WGS) entry which is preliminary data.</text>
</comment>
<dbReference type="Pfam" id="PF10153">
    <property type="entry name" value="Efg1"/>
    <property type="match status" value="1"/>
</dbReference>
<feature type="compositionally biased region" description="Acidic residues" evidence="8">
    <location>
        <begin position="276"/>
        <end position="285"/>
    </location>
</feature>
<feature type="region of interest" description="Disordered" evidence="8">
    <location>
        <begin position="102"/>
        <end position="136"/>
    </location>
</feature>
<accession>A0A9W7DEK5</accession>
<evidence type="ECO:0000256" key="6">
    <source>
        <dbReference type="ARBA" id="ARBA00023054"/>
    </source>
</evidence>
<evidence type="ECO:0000313" key="10">
    <source>
        <dbReference type="Proteomes" id="UP001165063"/>
    </source>
</evidence>
<reference evidence="9" key="1">
    <citation type="submission" date="2023-04" db="EMBL/GenBank/DDBJ databases">
        <title>Ambrosiozyma monospora NBRC 1965.</title>
        <authorList>
            <person name="Ichikawa N."/>
            <person name="Sato H."/>
            <person name="Tonouchi N."/>
        </authorList>
    </citation>
    <scope>NUCLEOTIDE SEQUENCE</scope>
    <source>
        <strain evidence="9">NBRC 1965</strain>
    </source>
</reference>
<evidence type="ECO:0000256" key="5">
    <source>
        <dbReference type="ARBA" id="ARBA00022552"/>
    </source>
</evidence>
<evidence type="ECO:0000256" key="2">
    <source>
        <dbReference type="ARBA" id="ARBA00006916"/>
    </source>
</evidence>
<evidence type="ECO:0000256" key="1">
    <source>
        <dbReference type="ARBA" id="ARBA00004604"/>
    </source>
</evidence>
<feature type="compositionally biased region" description="Polar residues" evidence="8">
    <location>
        <begin position="168"/>
        <end position="177"/>
    </location>
</feature>
<dbReference type="GO" id="GO:0000462">
    <property type="term" value="P:maturation of SSU-rRNA from tricistronic rRNA transcript (SSU-rRNA, 5.8S rRNA, LSU-rRNA)"/>
    <property type="evidence" value="ECO:0007669"/>
    <property type="project" value="TreeGrafter"/>
</dbReference>
<feature type="compositionally biased region" description="Basic and acidic residues" evidence="8">
    <location>
        <begin position="178"/>
        <end position="207"/>
    </location>
</feature>
<proteinExistence type="inferred from homology"/>
<evidence type="ECO:0000256" key="7">
    <source>
        <dbReference type="ARBA" id="ARBA00023242"/>
    </source>
</evidence>
<keyword evidence="7" id="KW-0539">Nucleus</keyword>